<name>A0A4R6ATM8_9RHOB</name>
<dbReference type="Proteomes" id="UP000294562">
    <property type="component" value="Unassembled WGS sequence"/>
</dbReference>
<sequence length="287" mass="32906">MKSNRAVAEEYWRLRRLNRRTNGKHRQNQACENHGTAVSLSPSSYSSFGKTAKGDPRYQCKSCKKTFSIGRPTRRHKSTDDPGAIMKCLVKKVPLSRICEIHEVSLKQIHGKIDFLYRQAVAFSHEREKRLDVCFEDRNPFFSTDIQTILVNWPVKQRRGTIPLLHMATVHKFSQFVVAATVDYDADVSPDDLEGIMTRCGDFGLPRSMRKHARLWAASEYQDSLMRSQGARFSKDDIATAGKLRLPGRGSWVRGDVFKFAHMMLVKKLVGDRFKAANYCIDKLLHR</sequence>
<dbReference type="RefSeq" id="WP_133343583.1">
    <property type="nucleotide sequence ID" value="NZ_SMZO01000036.1"/>
</dbReference>
<dbReference type="OrthoDB" id="9128325at2"/>
<keyword evidence="2" id="KW-1185">Reference proteome</keyword>
<dbReference type="AlphaFoldDB" id="A0A4R6ATM8"/>
<evidence type="ECO:0000313" key="1">
    <source>
        <dbReference type="EMBL" id="TDL86068.1"/>
    </source>
</evidence>
<proteinExistence type="predicted"/>
<organism evidence="1 2">
    <name type="scientific">Meridianimarinicoccus aquatilis</name>
    <dbReference type="NCBI Taxonomy" id="2552766"/>
    <lineage>
        <taxon>Bacteria</taxon>
        <taxon>Pseudomonadati</taxon>
        <taxon>Pseudomonadota</taxon>
        <taxon>Alphaproteobacteria</taxon>
        <taxon>Rhodobacterales</taxon>
        <taxon>Paracoccaceae</taxon>
        <taxon>Meridianimarinicoccus</taxon>
    </lineage>
</organism>
<accession>A0A4R6ATM8</accession>
<protein>
    <recommendedName>
        <fullName evidence="3">C2H2-type domain-containing protein</fullName>
    </recommendedName>
</protein>
<reference evidence="1 2" key="1">
    <citation type="submission" date="2019-03" db="EMBL/GenBank/DDBJ databases">
        <title>Rhodobacteraceae bacterium SM1902, a new member of the family Rhodobacteraceae isolated from Yantai.</title>
        <authorList>
            <person name="Sun Y."/>
        </authorList>
    </citation>
    <scope>NUCLEOTIDE SEQUENCE [LARGE SCALE GENOMIC DNA]</scope>
    <source>
        <strain evidence="1 2">SM1902</strain>
    </source>
</reference>
<evidence type="ECO:0008006" key="3">
    <source>
        <dbReference type="Google" id="ProtNLM"/>
    </source>
</evidence>
<gene>
    <name evidence="1" type="ORF">E2L05_14290</name>
</gene>
<evidence type="ECO:0000313" key="2">
    <source>
        <dbReference type="Proteomes" id="UP000294562"/>
    </source>
</evidence>
<dbReference type="EMBL" id="SMZO01000036">
    <property type="protein sequence ID" value="TDL86068.1"/>
    <property type="molecule type" value="Genomic_DNA"/>
</dbReference>
<comment type="caution">
    <text evidence="1">The sequence shown here is derived from an EMBL/GenBank/DDBJ whole genome shotgun (WGS) entry which is preliminary data.</text>
</comment>